<accession>A0ACC1LQW2</accession>
<sequence>MVTQTFKVPSSEVPGYSAIYRNSLFKDGTQGSELSHITTAYELFQHHLAIAPKAEFMGTRRFNPADGTFGEYEWLTTSDIAELVENFGSGLEHVFAKYAADAKGYGTQQPLGMYANNRYEWFVAEFGAFRSRRYTVGICDAVDVQSAEYTINQAELKVIACSIDKIPRMLDRMAGTPSVRVIISMDRLDLSRPNNLTQAFCAETAGPSLRKRAAALGITLLDMDEVLEMGRATPTVAQPPAPSDICVMCYTSGTTGVMKGVLLTHDGMINAGRSSHLSFRYTDTTYLSFIPLAHCMDRYAIYMLMHGGVRIGFITGDRTRIVEDIQVLRPTILVGFPLLLIGIYERMTAATIRAKGVVGALSRIAYRSKRQRLASKGKLDHPLWDRMLFKKVAAQLGGRIKTVISGGLDLRPEVIDFFRAALSCDVVQGYGQTETGAAGTIQRPGDYTSGHIGVPNAGSDIRLRSKPDFGYLVTDLPCPRGELMIRSPSVFAGYFEEPEKTQDAMDGEWLATGDIVQINTTGTVSFVSRMKHHVKINTGYCVSSERLESAYAQHPMVQTLFVDGQQDYDKVVAIVVPEPTEFIPWARSVANMPNASLEELCAKPEVAKELTEVLRIYSASVGLSVGEQLGAIYIEPVPFSEKKHLFTSLLKFKRQAATKHYEEQLKKLYAEVGGLY</sequence>
<dbReference type="EMBL" id="JANBUP010000007">
    <property type="protein sequence ID" value="KAJ2814039.1"/>
    <property type="molecule type" value="Genomic_DNA"/>
</dbReference>
<keyword evidence="1" id="KW-0436">Ligase</keyword>
<dbReference type="EC" id="6.2.1.3" evidence="1"/>
<dbReference type="Proteomes" id="UP001140096">
    <property type="component" value="Unassembled WGS sequence"/>
</dbReference>
<reference evidence="1" key="1">
    <citation type="submission" date="2022-07" db="EMBL/GenBank/DDBJ databases">
        <title>Phylogenomic reconstructions and comparative analyses of Kickxellomycotina fungi.</title>
        <authorList>
            <person name="Reynolds N.K."/>
            <person name="Stajich J.E."/>
            <person name="Barry K."/>
            <person name="Grigoriev I.V."/>
            <person name="Crous P."/>
            <person name="Smith M.E."/>
        </authorList>
    </citation>
    <scope>NUCLEOTIDE SEQUENCE</scope>
    <source>
        <strain evidence="1">CBS 102833</strain>
    </source>
</reference>
<comment type="caution">
    <text evidence="1">The sequence shown here is derived from an EMBL/GenBank/DDBJ whole genome shotgun (WGS) entry which is preliminary data.</text>
</comment>
<keyword evidence="2" id="KW-1185">Reference proteome</keyword>
<gene>
    <name evidence="1" type="primary">FAA2_3</name>
    <name evidence="1" type="ORF">H4S07_000208</name>
</gene>
<evidence type="ECO:0000313" key="2">
    <source>
        <dbReference type="Proteomes" id="UP001140096"/>
    </source>
</evidence>
<organism evidence="1 2">
    <name type="scientific">Coemansia furcata</name>
    <dbReference type="NCBI Taxonomy" id="417177"/>
    <lineage>
        <taxon>Eukaryota</taxon>
        <taxon>Fungi</taxon>
        <taxon>Fungi incertae sedis</taxon>
        <taxon>Zoopagomycota</taxon>
        <taxon>Kickxellomycotina</taxon>
        <taxon>Kickxellomycetes</taxon>
        <taxon>Kickxellales</taxon>
        <taxon>Kickxellaceae</taxon>
        <taxon>Coemansia</taxon>
    </lineage>
</organism>
<protein>
    <submittedName>
        <fullName evidence="1">Medium-chain fatty acid-CoA ligase faa2</fullName>
        <ecNumber evidence="1">6.2.1.3</ecNumber>
    </submittedName>
</protein>
<name>A0ACC1LQW2_9FUNG</name>
<evidence type="ECO:0000313" key="1">
    <source>
        <dbReference type="EMBL" id="KAJ2814039.1"/>
    </source>
</evidence>
<proteinExistence type="predicted"/>